<feature type="transmembrane region" description="Helical" evidence="2">
    <location>
        <begin position="726"/>
        <end position="743"/>
    </location>
</feature>
<accession>A0AAV2Z3T2</accession>
<gene>
    <name evidence="3" type="ORF">N0F65_011354</name>
</gene>
<feature type="transmembrane region" description="Helical" evidence="2">
    <location>
        <begin position="76"/>
        <end position="102"/>
    </location>
</feature>
<proteinExistence type="predicted"/>
<evidence type="ECO:0000313" key="4">
    <source>
        <dbReference type="Proteomes" id="UP001146120"/>
    </source>
</evidence>
<dbReference type="EMBL" id="DAKRPA010000044">
    <property type="protein sequence ID" value="DBA01598.1"/>
    <property type="molecule type" value="Genomic_DNA"/>
</dbReference>
<feature type="transmembrane region" description="Helical" evidence="2">
    <location>
        <begin position="1044"/>
        <end position="1066"/>
    </location>
</feature>
<feature type="transmembrane region" description="Helical" evidence="2">
    <location>
        <begin position="122"/>
        <end position="145"/>
    </location>
</feature>
<feature type="compositionally biased region" description="Low complexity" evidence="1">
    <location>
        <begin position="273"/>
        <end position="286"/>
    </location>
</feature>
<feature type="transmembrane region" description="Helical" evidence="2">
    <location>
        <begin position="370"/>
        <end position="388"/>
    </location>
</feature>
<keyword evidence="2" id="KW-0812">Transmembrane</keyword>
<sequence length="1075" mass="119987">MSENARAILVRANSSSTRTILSVSSKASGRKSSTAITGRPSLMRRGTLVKIEIQKELRLVRKNIFSRKPWRDGLSVMWIVALNSTSSIMLAWAVTYILAMGSPAKPRYPLDGSSAKDPFDRWRFMATTGAYFVLLACLGHLSVQASIMAKDAFIPLVHPKATSRSVLWCLLWSTYISLPGLLVSIAVSVGVMSAFVHIPDRVNAILRLHVYLLFAVVFLFALYAIERLQRRLGRSILPELARRTSRWSQRSSGRSQHSSNFSGRRNSNQPQMTSASGNSGTSNGSGDELPAANSVDVRGPTITRVNDAMRNFFRTRLMPFLSFNVAFFYLHMSSFVTVLSQWEIMFYSCASLLLKVSLQEATKRWQLNAVKASAGTIHLAITIPTIVIDMQIRMVFIRTSVSQSSSDYKLLIASSFVLVLCKTLFRVAKILRLRHIIATRLTQCKSMQCILRRVNSKLHTRDISRARNEYSHFLDWKNYRLRMHAAEVYADMHGEYISVGSTTAVVYFLTAHPMFHLEGVATIDKVLLAAAVQVLTSLVLDYILSVVEGVHEVPLYETVSDEGHGLRFILLVLLANELKLVKKNLWSRKPWRDGAHVMGLVIVNTLVALALAWATAFLYVVGAPWKPILPSATSSANRPPPTQVRLFSDAVVVYFVVLVSCGHLSMRAYMLSRASVPGMAIHSFVRNFVRVLASTSHVLILIAAIAIGFMELLLYIQVPLRTAGQFHLYVFFTLPLFYENYATRTSRIIHRRRVSEQCGPNASNSSLSSNSDSPMANAPRVEARTRRQRSALAHRIMGQLAFYVSFLYIFASSKIPRKADFEVLMYACGSLLLKILMQEAAKHIQLHDRMPSSTAIHYALMVPTVALDVQIRMAFLPSGKLQMQSAMMNSTAIVAGGAIFRIAKILRLRYVISSRLTKSRGMQRILKRVNSKLALKDLNVARNEYARFLDWKNYMLRVHAAEVYADMHGEYISIGCSTAAIVLFSGHPMYAIMVTPEQVTNQVIAATFQTCAGLVFDYVSSVIEGVHEVPLYESIDDEGRALRLFLRVILGALAVINIGVIALANVNEAILHQDS</sequence>
<comment type="caution">
    <text evidence="3">The sequence shown here is derived from an EMBL/GenBank/DDBJ whole genome shotgun (WGS) entry which is preliminary data.</text>
</comment>
<evidence type="ECO:0000256" key="1">
    <source>
        <dbReference type="SAM" id="MobiDB-lite"/>
    </source>
</evidence>
<feature type="transmembrane region" description="Helical" evidence="2">
    <location>
        <begin position="317"/>
        <end position="336"/>
    </location>
</feature>
<feature type="compositionally biased region" description="Polar residues" evidence="1">
    <location>
        <begin position="263"/>
        <end position="272"/>
    </location>
</feature>
<protein>
    <submittedName>
        <fullName evidence="3">Uncharacterized protein</fullName>
    </submittedName>
</protein>
<feature type="transmembrane region" description="Helical" evidence="2">
    <location>
        <begin position="691"/>
        <end position="714"/>
    </location>
</feature>
<feature type="transmembrane region" description="Helical" evidence="2">
    <location>
        <begin position="601"/>
        <end position="621"/>
    </location>
</feature>
<dbReference type="AlphaFoldDB" id="A0AAV2Z3T2"/>
<feature type="transmembrane region" description="Helical" evidence="2">
    <location>
        <begin position="166"/>
        <end position="198"/>
    </location>
</feature>
<feature type="compositionally biased region" description="Low complexity" evidence="1">
    <location>
        <begin position="761"/>
        <end position="773"/>
    </location>
</feature>
<reference evidence="3" key="2">
    <citation type="journal article" date="2023" name="Microbiol Resour">
        <title>Decontamination and Annotation of the Draft Genome Sequence of the Oomycete Lagenidium giganteum ARSEF 373.</title>
        <authorList>
            <person name="Morgan W.R."/>
            <person name="Tartar A."/>
        </authorList>
    </citation>
    <scope>NUCLEOTIDE SEQUENCE</scope>
    <source>
        <strain evidence="3">ARSEF 373</strain>
    </source>
</reference>
<feature type="transmembrane region" description="Helical" evidence="2">
    <location>
        <begin position="204"/>
        <end position="225"/>
    </location>
</feature>
<keyword evidence="2" id="KW-1133">Transmembrane helix</keyword>
<feature type="region of interest" description="Disordered" evidence="1">
    <location>
        <begin position="757"/>
        <end position="781"/>
    </location>
</feature>
<name>A0AAV2Z3T2_9STRA</name>
<organism evidence="3 4">
    <name type="scientific">Lagenidium giganteum</name>
    <dbReference type="NCBI Taxonomy" id="4803"/>
    <lineage>
        <taxon>Eukaryota</taxon>
        <taxon>Sar</taxon>
        <taxon>Stramenopiles</taxon>
        <taxon>Oomycota</taxon>
        <taxon>Peronosporomycetes</taxon>
        <taxon>Pythiales</taxon>
        <taxon>Pythiaceae</taxon>
    </lineage>
</organism>
<dbReference type="Proteomes" id="UP001146120">
    <property type="component" value="Unassembled WGS sequence"/>
</dbReference>
<reference evidence="3" key="1">
    <citation type="submission" date="2022-11" db="EMBL/GenBank/DDBJ databases">
        <authorList>
            <person name="Morgan W.R."/>
            <person name="Tartar A."/>
        </authorList>
    </citation>
    <scope>NUCLEOTIDE SEQUENCE</scope>
    <source>
        <strain evidence="3">ARSEF 373</strain>
    </source>
</reference>
<feature type="region of interest" description="Disordered" evidence="1">
    <location>
        <begin position="247"/>
        <end position="294"/>
    </location>
</feature>
<feature type="transmembrane region" description="Helical" evidence="2">
    <location>
        <begin position="792"/>
        <end position="811"/>
    </location>
</feature>
<feature type="transmembrane region" description="Helical" evidence="2">
    <location>
        <begin position="651"/>
        <end position="670"/>
    </location>
</feature>
<feature type="compositionally biased region" description="Low complexity" evidence="1">
    <location>
        <begin position="247"/>
        <end position="262"/>
    </location>
</feature>
<evidence type="ECO:0000313" key="3">
    <source>
        <dbReference type="EMBL" id="DBA01598.1"/>
    </source>
</evidence>
<feature type="transmembrane region" description="Helical" evidence="2">
    <location>
        <begin position="887"/>
        <end position="906"/>
    </location>
</feature>
<keyword evidence="4" id="KW-1185">Reference proteome</keyword>
<keyword evidence="2" id="KW-0472">Membrane</keyword>
<evidence type="ECO:0000256" key="2">
    <source>
        <dbReference type="SAM" id="Phobius"/>
    </source>
</evidence>